<reference evidence="3 4" key="1">
    <citation type="journal article" date="2017" name="Gigascience">
        <title>Genome sequence of the small brown planthopper, Laodelphax striatellus.</title>
        <authorList>
            <person name="Zhu J."/>
            <person name="Jiang F."/>
            <person name="Wang X."/>
            <person name="Yang P."/>
            <person name="Bao Y."/>
            <person name="Zhao W."/>
            <person name="Wang W."/>
            <person name="Lu H."/>
            <person name="Wang Q."/>
            <person name="Cui N."/>
            <person name="Li J."/>
            <person name="Chen X."/>
            <person name="Luo L."/>
            <person name="Yu J."/>
            <person name="Kang L."/>
            <person name="Cui F."/>
        </authorList>
    </citation>
    <scope>NUCLEOTIDE SEQUENCE [LARGE SCALE GENOMIC DNA]</scope>
    <source>
        <strain evidence="3">Lst14</strain>
    </source>
</reference>
<accession>A0A482XKU1</accession>
<name>A0A482XKU1_LAOST</name>
<sequence>MGGRHFFVNYCWVVLLFIFATSGRWSGVLAIDSQGVIFNDGDFMLKETGSQGDSIVIGSYTPPFDPMAEILAENVFINKNPEYVCKKNIDRNSYKSDFETEVHKRSLTTSRVTKDESMEEKKASDYFIYIKQELWICKSGRFRQIYAAPDLYIVKNELFSSKEIKKIHYVGDVQVSVVQHHLTLGRRVRVKETKFFVKKKDSDSLFRASKLLTEYEFEDDESISPIPNLGTELDFQGDTDEVTFGISTSSGQELKVGSSWGKNTKKWKPTNTGDKIKCHLLQGVEPKQFCPEVFQIFYVGGTQKVYSKLNAEEFEKLFTIVRKKFYVCYGYNSEGDSLKNEKGFYLVKHDIIGNKPIKKVSCFHKDISQAYSITIPEGKTIRYIDLQMYYSENWKPVQLDFEDLEAIKTHPYRSAITIGKRTIPEVQYLLPPSGVYRTLISDNGYALVIGSKLFDPWEKLGLLNNSPMDYECSKLTSAYETYDTEVKILINKNKLLYAVETIDPSRQNLYFEYETREVYKCEPDKSYSSSDSRPIFRMVNTLIFRVPIHEIETFDGVEIFHTFEDAENHGNYLKATEIKYVLDLEGSSSSRRFLGNIKFKNHIYEEPSNIIEMRKIHRSTDEIFLHKGKWPRMWPSFSDAKFSKGVVVGKGTKFLDFYSSRYSEPPHADDESSFFICKLTNDEATKTLALFKIKDGQTEKTVEEMSSQFDTATHSKYFENLVFETWTCRYGPSGDKQSAEKDVDLFRVVSKQTLKQSDEIGKIYGMAEVKIEATGNGNQYSTKVENVRYYTDLTTGSPVDFKARRLLDKSPELSELWESGTKKLPKNEIQPKTIELRREEIKLRPFDRTYTTSVGILGRVTKTLEIGSKWQKVFGSLRTDIQCEKKDEMKGDKYRTKVRILQEEDKDVYGEFCESLSQEVWECTVTSTEEGLTGTKLLRVVNQFLIKGKERKEHLKYVSYYDGITVRRQGQVGQGQGQGQGQEAGGAEGDDQDKKFSMEIAEVKYLDSSGNTVLKYEGITQLKNIEKNEWELTQEPSPKQQLVKKGEYPFYALLGSNEVMKTVIDSSGSGMVIEVGTKPQMKASDDFLDCIKDPPRWSNDRQVAIGNDYALKTVIYLYDRDVGIFVRDELPLESHRTLFKDGRQITWTCTNVHKTRRKYRRVMNTYKIKPDTKIASIYHYDGVTVNIMKNTAGVVEIEITEIKYYSRAIEHDVLLGLTSFDGSVKVYSHEDVHFKTEGRDIFYRLDNPIVQFSNGLHTSRGIVIEFGSEPQETVKNIPDKKVICTEFLNHKLFYIHSYSTEVFTNFFESSDTSTWGMVEESFQDYFSARSHKLWSCKRDGQSEGRREKRRRDCGRSPGRRSKRAPAKAAAMVYSDMGKATYWSYLTLSTYKNRLVRILNTNQGQKAAGKQATTRNSGTRFSRAVGRAGGNSKKGTGTPSSNSDTSQPTLLPALPYVAKGAINLKVPGSYFGFLHLLGEEPSETIQPPDGIQQARCLKDTWNPDIPLRYVPRIFECDDDEKWEYHEEDIHRIFNVKTEVWLCDDTVNKFIKITQNLHGLKPLNAILYSGIVEVQEIELPENSGRSVDITIHTFMDLESQKFIKYDGAILQLGIPKTEGVESSSILKFLAGVKRKLSIGVPKGGQT</sequence>
<evidence type="ECO:0000313" key="4">
    <source>
        <dbReference type="Proteomes" id="UP000291343"/>
    </source>
</evidence>
<keyword evidence="4" id="KW-1185">Reference proteome</keyword>
<protein>
    <submittedName>
        <fullName evidence="3">Uncharacterized protein</fullName>
    </submittedName>
</protein>
<evidence type="ECO:0000256" key="1">
    <source>
        <dbReference type="SAM" id="MobiDB-lite"/>
    </source>
</evidence>
<feature type="region of interest" description="Disordered" evidence="1">
    <location>
        <begin position="1337"/>
        <end position="1367"/>
    </location>
</feature>
<dbReference type="Proteomes" id="UP000291343">
    <property type="component" value="Unassembled WGS sequence"/>
</dbReference>
<feature type="compositionally biased region" description="Basic and acidic residues" evidence="1">
    <location>
        <begin position="1337"/>
        <end position="1346"/>
    </location>
</feature>
<gene>
    <name evidence="3" type="ORF">LSTR_LSTR009380</name>
</gene>
<proteinExistence type="predicted"/>
<dbReference type="InParanoid" id="A0A482XKU1"/>
<feature type="compositionally biased region" description="Polar residues" evidence="1">
    <location>
        <begin position="1402"/>
        <end position="1419"/>
    </location>
</feature>
<feature type="region of interest" description="Disordered" evidence="1">
    <location>
        <begin position="971"/>
        <end position="992"/>
    </location>
</feature>
<feature type="signal peptide" evidence="2">
    <location>
        <begin position="1"/>
        <end position="30"/>
    </location>
</feature>
<organism evidence="3 4">
    <name type="scientific">Laodelphax striatellus</name>
    <name type="common">Small brown planthopper</name>
    <name type="synonym">Delphax striatella</name>
    <dbReference type="NCBI Taxonomy" id="195883"/>
    <lineage>
        <taxon>Eukaryota</taxon>
        <taxon>Metazoa</taxon>
        <taxon>Ecdysozoa</taxon>
        <taxon>Arthropoda</taxon>
        <taxon>Hexapoda</taxon>
        <taxon>Insecta</taxon>
        <taxon>Pterygota</taxon>
        <taxon>Neoptera</taxon>
        <taxon>Paraneoptera</taxon>
        <taxon>Hemiptera</taxon>
        <taxon>Auchenorrhyncha</taxon>
        <taxon>Fulgoroidea</taxon>
        <taxon>Delphacidae</taxon>
        <taxon>Criomorphinae</taxon>
        <taxon>Laodelphax</taxon>
    </lineage>
</organism>
<feature type="compositionally biased region" description="Gly residues" evidence="1">
    <location>
        <begin position="972"/>
        <end position="987"/>
    </location>
</feature>
<dbReference type="OrthoDB" id="6645925at2759"/>
<feature type="chain" id="PRO_5019738757" evidence="2">
    <location>
        <begin position="31"/>
        <end position="1644"/>
    </location>
</feature>
<keyword evidence="2" id="KW-0732">Signal</keyword>
<evidence type="ECO:0000313" key="3">
    <source>
        <dbReference type="EMBL" id="RZF46536.1"/>
    </source>
</evidence>
<evidence type="ECO:0000256" key="2">
    <source>
        <dbReference type="SAM" id="SignalP"/>
    </source>
</evidence>
<feature type="region of interest" description="Disordered" evidence="1">
    <location>
        <begin position="1402"/>
        <end position="1448"/>
    </location>
</feature>
<dbReference type="EMBL" id="QKKF02005931">
    <property type="protein sequence ID" value="RZF46536.1"/>
    <property type="molecule type" value="Genomic_DNA"/>
</dbReference>
<comment type="caution">
    <text evidence="3">The sequence shown here is derived from an EMBL/GenBank/DDBJ whole genome shotgun (WGS) entry which is preliminary data.</text>
</comment>
<feature type="compositionally biased region" description="Basic residues" evidence="1">
    <location>
        <begin position="1347"/>
        <end position="1365"/>
    </location>
</feature>
<feature type="compositionally biased region" description="Polar residues" evidence="1">
    <location>
        <begin position="1432"/>
        <end position="1448"/>
    </location>
</feature>